<name>A0A931BVK7_9HYPH</name>
<gene>
    <name evidence="2" type="ORF">I2H38_14865</name>
</gene>
<feature type="region of interest" description="Disordered" evidence="1">
    <location>
        <begin position="1"/>
        <end position="20"/>
    </location>
</feature>
<dbReference type="Proteomes" id="UP000599312">
    <property type="component" value="Unassembled WGS sequence"/>
</dbReference>
<dbReference type="EMBL" id="JADQDO010000007">
    <property type="protein sequence ID" value="MBF9234655.1"/>
    <property type="molecule type" value="Genomic_DNA"/>
</dbReference>
<dbReference type="RefSeq" id="WP_210324822.1">
    <property type="nucleotide sequence ID" value="NZ_JADQDO010000007.1"/>
</dbReference>
<feature type="region of interest" description="Disordered" evidence="1">
    <location>
        <begin position="56"/>
        <end position="79"/>
    </location>
</feature>
<proteinExistence type="predicted"/>
<evidence type="ECO:0000256" key="1">
    <source>
        <dbReference type="SAM" id="MobiDB-lite"/>
    </source>
</evidence>
<comment type="caution">
    <text evidence="2">The sequence shown here is derived from an EMBL/GenBank/DDBJ whole genome shotgun (WGS) entry which is preliminary data.</text>
</comment>
<accession>A0A931BVK7</accession>
<keyword evidence="3" id="KW-1185">Reference proteome</keyword>
<organism evidence="2 3">
    <name type="scientific">Microvirga alba</name>
    <dbReference type="NCBI Taxonomy" id="2791025"/>
    <lineage>
        <taxon>Bacteria</taxon>
        <taxon>Pseudomonadati</taxon>
        <taxon>Pseudomonadota</taxon>
        <taxon>Alphaproteobacteria</taxon>
        <taxon>Hyphomicrobiales</taxon>
        <taxon>Methylobacteriaceae</taxon>
        <taxon>Microvirga</taxon>
    </lineage>
</organism>
<sequence>MASEKTKKPRGERGLRSNWDSRHRARAAGAFDKRRRMISVLFMAVSMLPKFFAVNNPVERGQTKRAARGPPFRKDKFDA</sequence>
<evidence type="ECO:0000313" key="2">
    <source>
        <dbReference type="EMBL" id="MBF9234655.1"/>
    </source>
</evidence>
<dbReference type="AlphaFoldDB" id="A0A931BVK7"/>
<protein>
    <submittedName>
        <fullName evidence="2">Uncharacterized protein</fullName>
    </submittedName>
</protein>
<reference evidence="2" key="1">
    <citation type="submission" date="2020-11" db="EMBL/GenBank/DDBJ databases">
        <authorList>
            <person name="Kim M.K."/>
        </authorList>
    </citation>
    <scope>NUCLEOTIDE SEQUENCE</scope>
    <source>
        <strain evidence="2">BT350</strain>
    </source>
</reference>
<evidence type="ECO:0000313" key="3">
    <source>
        <dbReference type="Proteomes" id="UP000599312"/>
    </source>
</evidence>